<dbReference type="Proteomes" id="UP001055286">
    <property type="component" value="Unassembled WGS sequence"/>
</dbReference>
<dbReference type="EMBL" id="BPQJ01000004">
    <property type="protein sequence ID" value="GJD61117.1"/>
    <property type="molecule type" value="Genomic_DNA"/>
</dbReference>
<keyword evidence="2" id="KW-1185">Reference proteome</keyword>
<dbReference type="RefSeq" id="WP_099907675.1">
    <property type="nucleotide sequence ID" value="NZ_BPQJ01000004.1"/>
</dbReference>
<dbReference type="AlphaFoldDB" id="A0AA37M381"/>
<gene>
    <name evidence="1" type="ORF">MPEAHAMD_1257</name>
</gene>
<evidence type="ECO:0000313" key="2">
    <source>
        <dbReference type="Proteomes" id="UP001055286"/>
    </source>
</evidence>
<organism evidence="1 2">
    <name type="scientific">Methylobacterium frigidaeris</name>
    <dbReference type="NCBI Taxonomy" id="2038277"/>
    <lineage>
        <taxon>Bacteria</taxon>
        <taxon>Pseudomonadati</taxon>
        <taxon>Pseudomonadota</taxon>
        <taxon>Alphaproteobacteria</taxon>
        <taxon>Hyphomicrobiales</taxon>
        <taxon>Methylobacteriaceae</taxon>
        <taxon>Methylobacterium</taxon>
    </lineage>
</organism>
<evidence type="ECO:0000313" key="1">
    <source>
        <dbReference type="EMBL" id="GJD61117.1"/>
    </source>
</evidence>
<accession>A0AA37M381</accession>
<sequence length="131" mass="14094">MLGSDTHGIQRPPGVGSAAMLDRVPLPLRALLDRIEHRIVDLAEGAEVRETMHALRSALSDICALTETNPKILRTVERLLSAGERLAQVEARPLRSLASARGAATRAFKALTAALVDTRPSRIAVSLGRGW</sequence>
<name>A0AA37M381_9HYPH</name>
<protein>
    <submittedName>
        <fullName evidence="1">Uncharacterized protein</fullName>
    </submittedName>
</protein>
<reference evidence="1" key="2">
    <citation type="submission" date="2021-08" db="EMBL/GenBank/DDBJ databases">
        <authorList>
            <person name="Tani A."/>
            <person name="Ola A."/>
            <person name="Ogura Y."/>
            <person name="Katsura K."/>
            <person name="Hayashi T."/>
        </authorList>
    </citation>
    <scope>NUCLEOTIDE SEQUENCE</scope>
    <source>
        <strain evidence="1">JCM 32048</strain>
    </source>
</reference>
<reference evidence="1" key="1">
    <citation type="journal article" date="2016" name="Front. Microbiol.">
        <title>Genome Sequence of the Piezophilic, Mesophilic Sulfate-Reducing Bacterium Desulfovibrio indicus J2T.</title>
        <authorList>
            <person name="Cao J."/>
            <person name="Maignien L."/>
            <person name="Shao Z."/>
            <person name="Alain K."/>
            <person name="Jebbar M."/>
        </authorList>
    </citation>
    <scope>NUCLEOTIDE SEQUENCE</scope>
    <source>
        <strain evidence="1">JCM 32048</strain>
    </source>
</reference>
<comment type="caution">
    <text evidence="1">The sequence shown here is derived from an EMBL/GenBank/DDBJ whole genome shotgun (WGS) entry which is preliminary data.</text>
</comment>
<proteinExistence type="predicted"/>